<organism evidence="1 2">
    <name type="scientific">Dreissena polymorpha</name>
    <name type="common">Zebra mussel</name>
    <name type="synonym">Mytilus polymorpha</name>
    <dbReference type="NCBI Taxonomy" id="45954"/>
    <lineage>
        <taxon>Eukaryota</taxon>
        <taxon>Metazoa</taxon>
        <taxon>Spiralia</taxon>
        <taxon>Lophotrochozoa</taxon>
        <taxon>Mollusca</taxon>
        <taxon>Bivalvia</taxon>
        <taxon>Autobranchia</taxon>
        <taxon>Heteroconchia</taxon>
        <taxon>Euheterodonta</taxon>
        <taxon>Imparidentia</taxon>
        <taxon>Neoheterodontei</taxon>
        <taxon>Myida</taxon>
        <taxon>Dreissenoidea</taxon>
        <taxon>Dreissenidae</taxon>
        <taxon>Dreissena</taxon>
    </lineage>
</organism>
<accession>A0A9D4KCM1</accession>
<keyword evidence="2" id="KW-1185">Reference proteome</keyword>
<sequence>MGRQQDCVLKARADNKALTYWYGQTTRLWLRGIGRQQGCDLVVRADNKAVT</sequence>
<name>A0A9D4KCM1_DREPO</name>
<proteinExistence type="predicted"/>
<protein>
    <submittedName>
        <fullName evidence="1">Uncharacterized protein</fullName>
    </submittedName>
</protein>
<dbReference type="EMBL" id="JAIWYP010000004">
    <property type="protein sequence ID" value="KAH3836944.1"/>
    <property type="molecule type" value="Genomic_DNA"/>
</dbReference>
<reference evidence="1" key="1">
    <citation type="journal article" date="2019" name="bioRxiv">
        <title>The Genome of the Zebra Mussel, Dreissena polymorpha: A Resource for Invasive Species Research.</title>
        <authorList>
            <person name="McCartney M.A."/>
            <person name="Auch B."/>
            <person name="Kono T."/>
            <person name="Mallez S."/>
            <person name="Zhang Y."/>
            <person name="Obille A."/>
            <person name="Becker A."/>
            <person name="Abrahante J.E."/>
            <person name="Garbe J."/>
            <person name="Badalamenti J.P."/>
            <person name="Herman A."/>
            <person name="Mangelson H."/>
            <person name="Liachko I."/>
            <person name="Sullivan S."/>
            <person name="Sone E.D."/>
            <person name="Koren S."/>
            <person name="Silverstein K.A.T."/>
            <person name="Beckman K.B."/>
            <person name="Gohl D.M."/>
        </authorList>
    </citation>
    <scope>NUCLEOTIDE SEQUENCE</scope>
    <source>
        <strain evidence="1">Duluth1</strain>
        <tissue evidence="1">Whole animal</tissue>
    </source>
</reference>
<reference evidence="1" key="2">
    <citation type="submission" date="2020-11" db="EMBL/GenBank/DDBJ databases">
        <authorList>
            <person name="McCartney M.A."/>
            <person name="Auch B."/>
            <person name="Kono T."/>
            <person name="Mallez S."/>
            <person name="Becker A."/>
            <person name="Gohl D.M."/>
            <person name="Silverstein K.A.T."/>
            <person name="Koren S."/>
            <person name="Bechman K.B."/>
            <person name="Herman A."/>
            <person name="Abrahante J.E."/>
            <person name="Garbe J."/>
        </authorList>
    </citation>
    <scope>NUCLEOTIDE SEQUENCE</scope>
    <source>
        <strain evidence="1">Duluth1</strain>
        <tissue evidence="1">Whole animal</tissue>
    </source>
</reference>
<evidence type="ECO:0000313" key="1">
    <source>
        <dbReference type="EMBL" id="KAH3836944.1"/>
    </source>
</evidence>
<comment type="caution">
    <text evidence="1">The sequence shown here is derived from an EMBL/GenBank/DDBJ whole genome shotgun (WGS) entry which is preliminary data.</text>
</comment>
<dbReference type="AlphaFoldDB" id="A0A9D4KCM1"/>
<evidence type="ECO:0000313" key="2">
    <source>
        <dbReference type="Proteomes" id="UP000828390"/>
    </source>
</evidence>
<gene>
    <name evidence="1" type="ORF">DPMN_110320</name>
</gene>
<dbReference type="Proteomes" id="UP000828390">
    <property type="component" value="Unassembled WGS sequence"/>
</dbReference>